<dbReference type="GO" id="GO:0004483">
    <property type="term" value="F:methyltransferase cap1 activity"/>
    <property type="evidence" value="ECO:0007669"/>
    <property type="project" value="UniProtKB-UniRule"/>
</dbReference>
<evidence type="ECO:0000256" key="2">
    <source>
        <dbReference type="SAM" id="MobiDB-lite"/>
    </source>
</evidence>
<evidence type="ECO:0000313" key="5">
    <source>
        <dbReference type="Proteomes" id="UP000193560"/>
    </source>
</evidence>
<dbReference type="PANTHER" id="PTHR16121">
    <property type="entry name" value="CAP-SPECIFIC MRNA (NUCLEOSIDE-2'-O-)-METHYLTRANSFERASE 1-RELATED"/>
    <property type="match status" value="1"/>
</dbReference>
<dbReference type="GO" id="GO:0032259">
    <property type="term" value="P:methylation"/>
    <property type="evidence" value="ECO:0007669"/>
    <property type="project" value="UniProtKB-KW"/>
</dbReference>
<dbReference type="STRING" id="90262.A0A1X2IKA9"/>
<dbReference type="SUPFAM" id="SSF81995">
    <property type="entry name" value="beta-sandwich domain of Sec23/24"/>
    <property type="match status" value="1"/>
</dbReference>
<comment type="subcellular location">
    <subcellularLocation>
        <location evidence="1">Nucleus</location>
    </subcellularLocation>
</comment>
<dbReference type="GO" id="GO:0006370">
    <property type="term" value="P:7-methylguanosine mRNA capping"/>
    <property type="evidence" value="ECO:0007669"/>
    <property type="project" value="UniProtKB-UniRule"/>
</dbReference>
<dbReference type="EC" id="2.1.1.57" evidence="1"/>
<keyword evidence="1" id="KW-0949">S-adenosyl-L-methionine</keyword>
<comment type="function">
    <text evidence="1">S-adenosyl-L-methionine-dependent methyltransferase that mediates RNA cap1 2'-O-ribose methylation to the 5'-cap structure of RNAs. Methylates the ribose of the first nucleotide of a m(7)GpppG-capped mRNA to produce m(7)GpppNmp (cap1).</text>
</comment>
<reference evidence="4 5" key="1">
    <citation type="submission" date="2016-07" db="EMBL/GenBank/DDBJ databases">
        <title>Pervasive Adenine N6-methylation of Active Genes in Fungi.</title>
        <authorList>
            <consortium name="DOE Joint Genome Institute"/>
            <person name="Mondo S.J."/>
            <person name="Dannebaum R.O."/>
            <person name="Kuo R.C."/>
            <person name="Labutti K."/>
            <person name="Haridas S."/>
            <person name="Kuo A."/>
            <person name="Salamov A."/>
            <person name="Ahrendt S.R."/>
            <person name="Lipzen A."/>
            <person name="Sullivan W."/>
            <person name="Andreopoulos W.B."/>
            <person name="Clum A."/>
            <person name="Lindquist E."/>
            <person name="Daum C."/>
            <person name="Ramamoorthy G.K."/>
            <person name="Gryganskyi A."/>
            <person name="Culley D."/>
            <person name="Magnuson J.K."/>
            <person name="James T.Y."/>
            <person name="O'Malley M.A."/>
            <person name="Stajich J.E."/>
            <person name="Spatafora J.W."/>
            <person name="Visel A."/>
            <person name="Grigoriev I.V."/>
        </authorList>
    </citation>
    <scope>NUCLEOTIDE SEQUENCE [LARGE SCALE GENOMIC DNA]</scope>
    <source>
        <strain evidence="4 5">NRRL 1336</strain>
    </source>
</reference>
<dbReference type="Gene3D" id="3.40.50.12760">
    <property type="match status" value="1"/>
</dbReference>
<dbReference type="SUPFAM" id="SSF53335">
    <property type="entry name" value="S-adenosyl-L-methionine-dependent methyltransferases"/>
    <property type="match status" value="1"/>
</dbReference>
<accession>A0A1X2IKA9</accession>
<feature type="region of interest" description="Disordered" evidence="2">
    <location>
        <begin position="1"/>
        <end position="118"/>
    </location>
</feature>
<evidence type="ECO:0000313" key="4">
    <source>
        <dbReference type="EMBL" id="ORZ17988.1"/>
    </source>
</evidence>
<dbReference type="InterPro" id="IPR029063">
    <property type="entry name" value="SAM-dependent_MTases_sf"/>
</dbReference>
<dbReference type="InterPro" id="IPR002877">
    <property type="entry name" value="RNA_MeTrfase_FtsJ_dom"/>
</dbReference>
<keyword evidence="1" id="KW-0539">Nucleus</keyword>
<dbReference type="GO" id="GO:0003676">
    <property type="term" value="F:nucleic acid binding"/>
    <property type="evidence" value="ECO:0007669"/>
    <property type="project" value="UniProtKB-UniRule"/>
</dbReference>
<dbReference type="PROSITE" id="PS51613">
    <property type="entry name" value="SAM_MT_RRMJ"/>
    <property type="match status" value="1"/>
</dbReference>
<feature type="compositionally biased region" description="Polar residues" evidence="2">
    <location>
        <begin position="27"/>
        <end position="54"/>
    </location>
</feature>
<feature type="domain" description="RrmJ-type SAM-dependent 2'-O-MTase" evidence="3">
    <location>
        <begin position="201"/>
        <end position="420"/>
    </location>
</feature>
<evidence type="ECO:0000259" key="3">
    <source>
        <dbReference type="PROSITE" id="PS51613"/>
    </source>
</evidence>
<keyword evidence="1 4" id="KW-0808">Transferase</keyword>
<gene>
    <name evidence="4" type="ORF">BCR42DRAFT_490650</name>
</gene>
<dbReference type="InterPro" id="IPR025816">
    <property type="entry name" value="RrmJ-type_MeTrfase"/>
</dbReference>
<organism evidence="4 5">
    <name type="scientific">Absidia repens</name>
    <dbReference type="NCBI Taxonomy" id="90262"/>
    <lineage>
        <taxon>Eukaryota</taxon>
        <taxon>Fungi</taxon>
        <taxon>Fungi incertae sedis</taxon>
        <taxon>Mucoromycota</taxon>
        <taxon>Mucoromycotina</taxon>
        <taxon>Mucoromycetes</taxon>
        <taxon>Mucorales</taxon>
        <taxon>Cunninghamellaceae</taxon>
        <taxon>Absidia</taxon>
    </lineage>
</organism>
<name>A0A1X2IKA9_9FUNG</name>
<dbReference type="GO" id="GO:0005634">
    <property type="term" value="C:nucleus"/>
    <property type="evidence" value="ECO:0007669"/>
    <property type="project" value="UniProtKB-SubCell"/>
</dbReference>
<comment type="caution">
    <text evidence="4">The sequence shown here is derived from an EMBL/GenBank/DDBJ whole genome shotgun (WGS) entry which is preliminary data.</text>
</comment>
<keyword evidence="1" id="KW-0506">mRNA capping</keyword>
<keyword evidence="5" id="KW-1185">Reference proteome</keyword>
<feature type="compositionally biased region" description="Low complexity" evidence="2">
    <location>
        <begin position="81"/>
        <end position="90"/>
    </location>
</feature>
<dbReference type="GO" id="GO:0016556">
    <property type="term" value="P:mRNA modification"/>
    <property type="evidence" value="ECO:0007669"/>
    <property type="project" value="UniProtKB-UniRule"/>
</dbReference>
<sequence length="514" mass="57749">MYTDADPDYRDTPVYSGIPPPSLRDIQGSSRSRYNDQQGDLSRYNPQSRHPSSTRNDDMRYNPYPTHNQGIRHADNRSHYQQQQQQQQQQYPASSQLHPVAVEAPPPPPLPVSKPAPKLDMRTSTDFLDCGKEDTSTQLSLVDLLSHIHVAPAQVDYDFLCSNDLVRTAMELRIKGRQVPDDVRALAKTRSNPFDCIGKHIFMNRDAMKLAALDATFHLTPAENHSGKMFTFADLCGGPGGFSEYLFWRVHQSGGGGGQARGYGMTLQSSSTPDHSHWHLENIPSNITVNFTQVDGIDGTGNLYKKANILEFDAVVSNNTKKRGVDLVVADGCQQDESSSSSNESSETGSGRLILCQIITMLTCLKQDGSFVCKFFDIFEEFSADLVWLLYQLFDAICITKPLTSDPSNSERYIVCKKLRFQHPTKLIDALLSVNDAFDDQDQHVGCFVPRHILEKDEAFSDYVKMRNMKFLLKQIDALEQMETYIADPNRPMAYSEAKVQNQCLQEWNLQAGG</sequence>
<dbReference type="PANTHER" id="PTHR16121:SF0">
    <property type="entry name" value="CAP-SPECIFIC MRNA (NUCLEOSIDE-2'-O-)-METHYLTRANSFERASE 1"/>
    <property type="match status" value="1"/>
</dbReference>
<protein>
    <recommendedName>
        <fullName evidence="1">Cap-specific mRNA (nucleoside-2'-O-)-methyltransferase 1</fullName>
        <ecNumber evidence="1">2.1.1.57</ecNumber>
    </recommendedName>
    <alternativeName>
        <fullName evidence="1">Cap1 2'O-ribose methyltransferase 1</fullName>
    </alternativeName>
</protein>
<evidence type="ECO:0000256" key="1">
    <source>
        <dbReference type="RuleBase" id="RU368012"/>
    </source>
</evidence>
<dbReference type="AlphaFoldDB" id="A0A1X2IKA9"/>
<keyword evidence="1 4" id="KW-0489">Methyltransferase</keyword>
<feature type="compositionally biased region" description="Pro residues" evidence="2">
    <location>
        <begin position="104"/>
        <end position="114"/>
    </location>
</feature>
<dbReference type="GO" id="GO:0005737">
    <property type="term" value="C:cytoplasm"/>
    <property type="evidence" value="ECO:0007669"/>
    <property type="project" value="TreeGrafter"/>
</dbReference>
<comment type="catalytic activity">
    <reaction evidence="1">
        <text>a 5'-end (N(7)-methyl 5'-triphosphoguanosine)-ribonucleoside in mRNA + S-adenosyl-L-methionine = a 5'-end (N(7)-methyl 5'-triphosphoguanosine)-(2'-O-methyl-ribonucleoside) in mRNA + S-adenosyl-L-homocysteine + H(+)</text>
        <dbReference type="Rhea" id="RHEA:67020"/>
        <dbReference type="Rhea" id="RHEA-COMP:17167"/>
        <dbReference type="Rhea" id="RHEA-COMP:17168"/>
        <dbReference type="ChEBI" id="CHEBI:15378"/>
        <dbReference type="ChEBI" id="CHEBI:57856"/>
        <dbReference type="ChEBI" id="CHEBI:59789"/>
        <dbReference type="ChEBI" id="CHEBI:156461"/>
        <dbReference type="ChEBI" id="CHEBI:167609"/>
        <dbReference type="EC" id="2.1.1.57"/>
    </reaction>
</comment>
<proteinExistence type="predicted"/>
<dbReference type="InterPro" id="IPR050851">
    <property type="entry name" value="mRNA_Cap_2O-Ribose_MeTrfase"/>
</dbReference>
<dbReference type="OrthoDB" id="10251234at2759"/>
<keyword evidence="1" id="KW-0507">mRNA processing</keyword>
<dbReference type="EMBL" id="MCGE01000009">
    <property type="protein sequence ID" value="ORZ17988.1"/>
    <property type="molecule type" value="Genomic_DNA"/>
</dbReference>
<dbReference type="Proteomes" id="UP000193560">
    <property type="component" value="Unassembled WGS sequence"/>
</dbReference>
<dbReference type="Pfam" id="PF01728">
    <property type="entry name" value="FtsJ"/>
    <property type="match status" value="1"/>
</dbReference>